<keyword evidence="2" id="KW-1133">Transmembrane helix</keyword>
<feature type="transmembrane region" description="Helical" evidence="2">
    <location>
        <begin position="138"/>
        <end position="155"/>
    </location>
</feature>
<name>A0ABV4CHM9_9PSEU</name>
<evidence type="ECO:0000256" key="2">
    <source>
        <dbReference type="SAM" id="Phobius"/>
    </source>
</evidence>
<organism evidence="3 4">
    <name type="scientific">Saccharopolyspora cebuensis</name>
    <dbReference type="NCBI Taxonomy" id="418759"/>
    <lineage>
        <taxon>Bacteria</taxon>
        <taxon>Bacillati</taxon>
        <taxon>Actinomycetota</taxon>
        <taxon>Actinomycetes</taxon>
        <taxon>Pseudonocardiales</taxon>
        <taxon>Pseudonocardiaceae</taxon>
        <taxon>Saccharopolyspora</taxon>
    </lineage>
</organism>
<protein>
    <submittedName>
        <fullName evidence="3">YoaK family protein</fullName>
    </submittedName>
</protein>
<dbReference type="PANTHER" id="PTHR37314">
    <property type="entry name" value="SLR0142 PROTEIN"/>
    <property type="match status" value="1"/>
</dbReference>
<dbReference type="PANTHER" id="PTHR37314:SF4">
    <property type="entry name" value="UPF0700 TRANSMEMBRANE PROTEIN YOAK"/>
    <property type="match status" value="1"/>
</dbReference>
<evidence type="ECO:0000313" key="3">
    <source>
        <dbReference type="EMBL" id="MEY8040594.1"/>
    </source>
</evidence>
<reference evidence="3 4" key="1">
    <citation type="submission" date="2024-08" db="EMBL/GenBank/DDBJ databases">
        <title>Genome mining of Saccharopolyspora cebuensis PGLac3 from Nigerian medicinal plant.</title>
        <authorList>
            <person name="Ezeobiora C.E."/>
            <person name="Igbokwe N.H."/>
            <person name="Amin D.H."/>
            <person name="Mendie U.E."/>
        </authorList>
    </citation>
    <scope>NUCLEOTIDE SEQUENCE [LARGE SCALE GENOMIC DNA]</scope>
    <source>
        <strain evidence="3 4">PGLac3</strain>
    </source>
</reference>
<keyword evidence="2" id="KW-0812">Transmembrane</keyword>
<evidence type="ECO:0000313" key="4">
    <source>
        <dbReference type="Proteomes" id="UP001564626"/>
    </source>
</evidence>
<gene>
    <name evidence="3" type="ORF">AB8O55_14405</name>
</gene>
<feature type="transmembrane region" description="Helical" evidence="2">
    <location>
        <begin position="74"/>
        <end position="93"/>
    </location>
</feature>
<dbReference type="EMBL" id="JBGEHV010000023">
    <property type="protein sequence ID" value="MEY8040594.1"/>
    <property type="molecule type" value="Genomic_DNA"/>
</dbReference>
<dbReference type="InterPro" id="IPR010699">
    <property type="entry name" value="DUF1275"/>
</dbReference>
<feature type="region of interest" description="Disordered" evidence="1">
    <location>
        <begin position="1"/>
        <end position="24"/>
    </location>
</feature>
<dbReference type="Pfam" id="PF06912">
    <property type="entry name" value="DUF1275"/>
    <property type="match status" value="1"/>
</dbReference>
<feature type="transmembrane region" description="Helical" evidence="2">
    <location>
        <begin position="105"/>
        <end position="126"/>
    </location>
</feature>
<feature type="transmembrane region" description="Helical" evidence="2">
    <location>
        <begin position="218"/>
        <end position="237"/>
    </location>
</feature>
<proteinExistence type="predicted"/>
<sequence>MNTTSTADDIGTGPPAGPARRAPDRGLPTVLMGLTLLSGIIDAVSYLGLGQLFLGKMTGNLIVLGISLGPATGFAIGAAAVALAAFLAGAVLAGRLHTMIARFRYRWINAALVIEAALLVAAAVVAVRGAPTTSTPKTTTLIVLIAVAMGFRNATVRKMAIPDMTTTLVTLTLADLASDSFLAGRRNPRLRRRIGVVAAIFGGALIGGFLVAAHGLVVPLVVCAALACALAVGYPAAHWWWARPRKTPFVPAQRRKR</sequence>
<comment type="caution">
    <text evidence="3">The sequence shown here is derived from an EMBL/GenBank/DDBJ whole genome shotgun (WGS) entry which is preliminary data.</text>
</comment>
<accession>A0ABV4CHM9</accession>
<dbReference type="RefSeq" id="WP_345367222.1">
    <property type="nucleotide sequence ID" value="NZ_BAABII010000018.1"/>
</dbReference>
<keyword evidence="2" id="KW-0472">Membrane</keyword>
<feature type="transmembrane region" description="Helical" evidence="2">
    <location>
        <begin position="30"/>
        <end position="54"/>
    </location>
</feature>
<keyword evidence="4" id="KW-1185">Reference proteome</keyword>
<dbReference type="Proteomes" id="UP001564626">
    <property type="component" value="Unassembled WGS sequence"/>
</dbReference>
<evidence type="ECO:0000256" key="1">
    <source>
        <dbReference type="SAM" id="MobiDB-lite"/>
    </source>
</evidence>
<feature type="transmembrane region" description="Helical" evidence="2">
    <location>
        <begin position="194"/>
        <end position="212"/>
    </location>
</feature>